<feature type="transmembrane region" description="Helical" evidence="1">
    <location>
        <begin position="16"/>
        <end position="39"/>
    </location>
</feature>
<sequence length="124" mass="13116">MSHATSDDGVGTRRNVALWAGVLLPPFAWLLALQVSYSLVTSNCQKARPALLHGVLVGAVVLLGVGAFLAWRSWRALRGKPGTLEDSGVGRARFMAAFGLLASGLFTLLLVATAVPTFLLRPCD</sequence>
<gene>
    <name evidence="2" type="ORF">HMI49_22855</name>
</gene>
<keyword evidence="1" id="KW-0472">Membrane</keyword>
<feature type="transmembrane region" description="Helical" evidence="1">
    <location>
        <begin position="51"/>
        <end position="74"/>
    </location>
</feature>
<evidence type="ECO:0000256" key="1">
    <source>
        <dbReference type="SAM" id="Phobius"/>
    </source>
</evidence>
<protein>
    <submittedName>
        <fullName evidence="2">Uncharacterized protein</fullName>
    </submittedName>
</protein>
<name>A0A3A8IAK6_9BACT</name>
<dbReference type="Proteomes" id="UP000563426">
    <property type="component" value="Unassembled WGS sequence"/>
</dbReference>
<keyword evidence="1" id="KW-0812">Transmembrane</keyword>
<dbReference type="AlphaFoldDB" id="A0A3A8IAK6"/>
<feature type="transmembrane region" description="Helical" evidence="1">
    <location>
        <begin position="94"/>
        <end position="120"/>
    </location>
</feature>
<keyword evidence="3" id="KW-1185">Reference proteome</keyword>
<accession>A0A3A8IAK6</accession>
<dbReference type="OrthoDB" id="7868603at2"/>
<proteinExistence type="predicted"/>
<comment type="caution">
    <text evidence="2">The sequence shown here is derived from an EMBL/GenBank/DDBJ whole genome shotgun (WGS) entry which is preliminary data.</text>
</comment>
<dbReference type="EMBL" id="JABFJV010000141">
    <property type="protein sequence ID" value="NOK36046.1"/>
    <property type="molecule type" value="Genomic_DNA"/>
</dbReference>
<evidence type="ECO:0000313" key="3">
    <source>
        <dbReference type="Proteomes" id="UP000563426"/>
    </source>
</evidence>
<evidence type="ECO:0000313" key="2">
    <source>
        <dbReference type="EMBL" id="NOK36046.1"/>
    </source>
</evidence>
<dbReference type="RefSeq" id="WP_120524708.1">
    <property type="nucleotide sequence ID" value="NZ_JABFJV010000141.1"/>
</dbReference>
<keyword evidence="1" id="KW-1133">Transmembrane helix</keyword>
<organism evidence="2 3">
    <name type="scientific">Corallococcus exercitus</name>
    <dbReference type="NCBI Taxonomy" id="2316736"/>
    <lineage>
        <taxon>Bacteria</taxon>
        <taxon>Pseudomonadati</taxon>
        <taxon>Myxococcota</taxon>
        <taxon>Myxococcia</taxon>
        <taxon>Myxococcales</taxon>
        <taxon>Cystobacterineae</taxon>
        <taxon>Myxococcaceae</taxon>
        <taxon>Corallococcus</taxon>
    </lineage>
</organism>
<reference evidence="2 3" key="1">
    <citation type="submission" date="2020-05" db="EMBL/GenBank/DDBJ databases">
        <authorList>
            <person name="Whitworth D."/>
        </authorList>
    </citation>
    <scope>NUCLEOTIDE SEQUENCE [LARGE SCALE GENOMIC DNA]</scope>
    <source>
        <strain evidence="2 3">AB043B</strain>
    </source>
</reference>